<keyword evidence="5 8" id="KW-0812">Transmembrane</keyword>
<feature type="transmembrane region" description="Helical" evidence="8">
    <location>
        <begin position="47"/>
        <end position="66"/>
    </location>
</feature>
<keyword evidence="7 8" id="KW-0472">Membrane</keyword>
<sequence length="255" mass="26018">MSVQHLLLLFAAAGVAGWIDAVAGGGGLVQLPALLLAAPNVPVAAALGTNKLASITGTTTAAVTYARRTKLDWRTLGPAAGLAVVCAGLGALSASAVPTSYLRPVIMVMLLAVALFVVFRPQFGTLQAELDQQARRRAIALVLAGVVIAFYDGILGPGTGTFLIFTFIGVLGQDFVHSSAMAKVINAGTNFGALAVFATQGHVLWLTGLGMAVFNVAGARLGAATALKRGSGFVRLVLLAVVTVLVGKLAIDQWA</sequence>
<organism evidence="9 10">
    <name type="scientific">Planosporangium thailandense</name>
    <dbReference type="NCBI Taxonomy" id="765197"/>
    <lineage>
        <taxon>Bacteria</taxon>
        <taxon>Bacillati</taxon>
        <taxon>Actinomycetota</taxon>
        <taxon>Actinomycetes</taxon>
        <taxon>Micromonosporales</taxon>
        <taxon>Micromonosporaceae</taxon>
        <taxon>Planosporangium</taxon>
    </lineage>
</organism>
<comment type="caution">
    <text evidence="9">The sequence shown here is derived from an EMBL/GenBank/DDBJ whole genome shotgun (WGS) entry which is preliminary data.</text>
</comment>
<feature type="transmembrane region" description="Helical" evidence="8">
    <location>
        <begin position="233"/>
        <end position="251"/>
    </location>
</feature>
<keyword evidence="4 8" id="KW-1003">Cell membrane</keyword>
<evidence type="ECO:0000256" key="5">
    <source>
        <dbReference type="ARBA" id="ARBA00022692"/>
    </source>
</evidence>
<keyword evidence="10" id="KW-1185">Reference proteome</keyword>
<dbReference type="PANTHER" id="PTHR30269">
    <property type="entry name" value="TRANSMEMBRANE PROTEIN YFCA"/>
    <property type="match status" value="1"/>
</dbReference>
<evidence type="ECO:0000256" key="6">
    <source>
        <dbReference type="ARBA" id="ARBA00022989"/>
    </source>
</evidence>
<feature type="transmembrane region" description="Helical" evidence="8">
    <location>
        <begin position="140"/>
        <end position="171"/>
    </location>
</feature>
<dbReference type="PANTHER" id="PTHR30269:SF0">
    <property type="entry name" value="MEMBRANE TRANSPORTER PROTEIN YFCA-RELATED"/>
    <property type="match status" value="1"/>
</dbReference>
<dbReference type="Pfam" id="PF01925">
    <property type="entry name" value="TauE"/>
    <property type="match status" value="1"/>
</dbReference>
<gene>
    <name evidence="9" type="ORF">HC031_26035</name>
</gene>
<evidence type="ECO:0000256" key="3">
    <source>
        <dbReference type="ARBA" id="ARBA00022448"/>
    </source>
</evidence>
<feature type="transmembrane region" description="Helical" evidence="8">
    <location>
        <begin position="78"/>
        <end position="95"/>
    </location>
</feature>
<dbReference type="RefSeq" id="WP_167928062.1">
    <property type="nucleotide sequence ID" value="NZ_JAATVY010000026.1"/>
</dbReference>
<evidence type="ECO:0000313" key="9">
    <source>
        <dbReference type="EMBL" id="NJC73152.1"/>
    </source>
</evidence>
<accession>A0ABX0Y6W1</accession>
<evidence type="ECO:0000256" key="1">
    <source>
        <dbReference type="ARBA" id="ARBA00004651"/>
    </source>
</evidence>
<protein>
    <recommendedName>
        <fullName evidence="8">Probable membrane transporter protein</fullName>
    </recommendedName>
</protein>
<keyword evidence="6 8" id="KW-1133">Transmembrane helix</keyword>
<reference evidence="9 10" key="1">
    <citation type="submission" date="2020-03" db="EMBL/GenBank/DDBJ databases">
        <title>WGS of the type strain of Planosporangium spp.</title>
        <authorList>
            <person name="Thawai C."/>
        </authorList>
    </citation>
    <scope>NUCLEOTIDE SEQUENCE [LARGE SCALE GENOMIC DNA]</scope>
    <source>
        <strain evidence="9 10">TBRC 5610</strain>
    </source>
</reference>
<evidence type="ECO:0000313" key="10">
    <source>
        <dbReference type="Proteomes" id="UP000722989"/>
    </source>
</evidence>
<feature type="transmembrane region" description="Helical" evidence="8">
    <location>
        <begin position="203"/>
        <end position="221"/>
    </location>
</feature>
<evidence type="ECO:0000256" key="8">
    <source>
        <dbReference type="RuleBase" id="RU363041"/>
    </source>
</evidence>
<dbReference type="InterPro" id="IPR002781">
    <property type="entry name" value="TM_pro_TauE-like"/>
</dbReference>
<comment type="similarity">
    <text evidence="2 8">Belongs to the 4-toluene sulfonate uptake permease (TSUP) (TC 2.A.102) family.</text>
</comment>
<name>A0ABX0Y6W1_9ACTN</name>
<proteinExistence type="inferred from homology"/>
<evidence type="ECO:0000256" key="7">
    <source>
        <dbReference type="ARBA" id="ARBA00023136"/>
    </source>
</evidence>
<keyword evidence="3" id="KW-0813">Transport</keyword>
<comment type="subcellular location">
    <subcellularLocation>
        <location evidence="1 8">Cell membrane</location>
        <topology evidence="1 8">Multi-pass membrane protein</topology>
    </subcellularLocation>
</comment>
<dbReference type="InterPro" id="IPR052017">
    <property type="entry name" value="TSUP"/>
</dbReference>
<dbReference type="Proteomes" id="UP000722989">
    <property type="component" value="Unassembled WGS sequence"/>
</dbReference>
<feature type="transmembrane region" description="Helical" evidence="8">
    <location>
        <begin position="101"/>
        <end position="119"/>
    </location>
</feature>
<evidence type="ECO:0000256" key="2">
    <source>
        <dbReference type="ARBA" id="ARBA00009142"/>
    </source>
</evidence>
<evidence type="ECO:0000256" key="4">
    <source>
        <dbReference type="ARBA" id="ARBA00022475"/>
    </source>
</evidence>
<dbReference type="EMBL" id="JAATVY010000026">
    <property type="protein sequence ID" value="NJC73152.1"/>
    <property type="molecule type" value="Genomic_DNA"/>
</dbReference>